<dbReference type="EMBL" id="BAABHC010000005">
    <property type="protein sequence ID" value="GAA4429176.1"/>
    <property type="molecule type" value="Genomic_DNA"/>
</dbReference>
<proteinExistence type="predicted"/>
<gene>
    <name evidence="1" type="ORF">GCM10023188_14220</name>
</gene>
<dbReference type="Proteomes" id="UP001500552">
    <property type="component" value="Unassembled WGS sequence"/>
</dbReference>
<keyword evidence="2" id="KW-1185">Reference proteome</keyword>
<accession>A0ABP8LHW2</accession>
<dbReference type="RefSeq" id="WP_345157875.1">
    <property type="nucleotide sequence ID" value="NZ_BAABHC010000005.1"/>
</dbReference>
<dbReference type="PROSITE" id="PS51257">
    <property type="entry name" value="PROKAR_LIPOPROTEIN"/>
    <property type="match status" value="1"/>
</dbReference>
<evidence type="ECO:0000313" key="2">
    <source>
        <dbReference type="Proteomes" id="UP001500552"/>
    </source>
</evidence>
<dbReference type="Pfam" id="PF16153">
    <property type="entry name" value="DUF4861"/>
    <property type="match status" value="1"/>
</dbReference>
<evidence type="ECO:0000313" key="1">
    <source>
        <dbReference type="EMBL" id="GAA4429176.1"/>
    </source>
</evidence>
<comment type="caution">
    <text evidence="1">The sequence shown here is derived from an EMBL/GenBank/DDBJ whole genome shotgun (WGS) entry which is preliminary data.</text>
</comment>
<organism evidence="1 2">
    <name type="scientific">Pontibacter saemangeumensis</name>
    <dbReference type="NCBI Taxonomy" id="1084525"/>
    <lineage>
        <taxon>Bacteria</taxon>
        <taxon>Pseudomonadati</taxon>
        <taxon>Bacteroidota</taxon>
        <taxon>Cytophagia</taxon>
        <taxon>Cytophagales</taxon>
        <taxon>Hymenobacteraceae</taxon>
        <taxon>Pontibacter</taxon>
    </lineage>
</organism>
<protein>
    <recommendedName>
        <fullName evidence="3">DUF4861 domain-containing protein</fullName>
    </recommendedName>
</protein>
<reference evidence="2" key="1">
    <citation type="journal article" date="2019" name="Int. J. Syst. Evol. Microbiol.">
        <title>The Global Catalogue of Microorganisms (GCM) 10K type strain sequencing project: providing services to taxonomists for standard genome sequencing and annotation.</title>
        <authorList>
            <consortium name="The Broad Institute Genomics Platform"/>
            <consortium name="The Broad Institute Genome Sequencing Center for Infectious Disease"/>
            <person name="Wu L."/>
            <person name="Ma J."/>
        </authorList>
    </citation>
    <scope>NUCLEOTIDE SEQUENCE [LARGE SCALE GENOMIC DNA]</scope>
    <source>
        <strain evidence="2">JCM 17926</strain>
    </source>
</reference>
<name>A0ABP8LHW2_9BACT</name>
<evidence type="ECO:0008006" key="3">
    <source>
        <dbReference type="Google" id="ProtNLM"/>
    </source>
</evidence>
<dbReference type="InterPro" id="IPR032342">
    <property type="entry name" value="DUF4861"/>
</dbReference>
<sequence length="434" mass="47847">MIRKGIVPFSFLCLCSALLSCQSGEADKTREITLSNSSSVDLTDKAIAISRDKLPDVPEGDVFPVLLTQSGDTVAAQLDDLDGDKAWDELFFVTDLPAKGGQTLQLSWATTKPAYTTRTSVRFGKRASADTPVQPVTSDTSYANQLPKSAGFGYQPYQTDGPAWENDKVGFRHYLDGRNAKDVFGKKVSDMTPEAVGLDTAGAVEDNYHEMKEWGRDIMAVGSSAGIGGIGLMIGDSLYRLGVTVNDTVNNVESTNFNIITEGPVRSMMQLRYNNWHPDGTNRTYTLEEQPTIWPGMYAYRNTAKISGLQGDETLLIGMNNLDRTDSIAEIDVDNKWVVLLTHDRETYRNEWLLGLALILPKDAYQGYMEAPATGKLAQAYFAKMKAAENQPVTYYAVAGWELSNEAFKDAASFRKYVQDLARQVTAEVEVKVN</sequence>